<reference evidence="11 12" key="1">
    <citation type="submission" date="2017-03" db="EMBL/GenBank/DDBJ databases">
        <title>Genome sequence of Geothermobacter sp. EPR-M, Deep-Sea Iron Reducer.</title>
        <authorList>
            <person name="Tully B."/>
            <person name="Savalia P."/>
            <person name="Abuyen K."/>
            <person name="Baughan C."/>
            <person name="Romero E."/>
            <person name="Ronkowski C."/>
            <person name="Torres B."/>
            <person name="Tremblay J."/>
            <person name="Trujillo A."/>
            <person name="Tyler M."/>
            <person name="Perez-Rodriguez I."/>
            <person name="Amend J."/>
        </authorList>
    </citation>
    <scope>NUCLEOTIDE SEQUENCE [LARGE SCALE GENOMIC DNA]</scope>
    <source>
        <strain evidence="11 12">EPR-M</strain>
    </source>
</reference>
<keyword evidence="4" id="KW-0997">Cell inner membrane</keyword>
<dbReference type="PANTHER" id="PTHR37468">
    <property type="entry name" value="SULFATE TRANSPORTER CYSZ"/>
    <property type="match status" value="1"/>
</dbReference>
<evidence type="ECO:0000256" key="5">
    <source>
        <dbReference type="ARBA" id="ARBA00022605"/>
    </source>
</evidence>
<sequence>MVNLLRNNPLTHFSRGFFYPFAGGRFLMKTPRLWKYVLIPFLINTVIFSLAVWLGLDFFNTRVETMIPSGDAWYWATLYYFLWLVAVVLTAVLVFFSFTVVGNLISSPFNDLLSEKTELAIRGKAEGVPFSLREIGRILVDECRKLIVFVIGMVLLLLLNFIPGFGTLLYSVLSFLFTVYFLAIQYTSYVFGRKGQGFREQRRFIGGRMFMAFGFGTGVLCLLAIPFLQFFCIPLAVVGATRMWCDQLSPTGPGEVL</sequence>
<evidence type="ECO:0000256" key="8">
    <source>
        <dbReference type="ARBA" id="ARBA00023032"/>
    </source>
</evidence>
<evidence type="ECO:0000313" key="11">
    <source>
        <dbReference type="EMBL" id="ORJ57109.1"/>
    </source>
</evidence>
<dbReference type="AlphaFoldDB" id="A0A1X0XW62"/>
<keyword evidence="6 10" id="KW-0812">Transmembrane</keyword>
<dbReference type="EMBL" id="NAAD01000022">
    <property type="protein sequence ID" value="ORJ57109.1"/>
    <property type="molecule type" value="Genomic_DNA"/>
</dbReference>
<evidence type="ECO:0000313" key="12">
    <source>
        <dbReference type="Proteomes" id="UP000193136"/>
    </source>
</evidence>
<dbReference type="RefSeq" id="WP_085011507.1">
    <property type="nucleotide sequence ID" value="NZ_NAAD01000022.1"/>
</dbReference>
<dbReference type="GO" id="GO:0005886">
    <property type="term" value="C:plasma membrane"/>
    <property type="evidence" value="ECO:0007669"/>
    <property type="project" value="TreeGrafter"/>
</dbReference>
<keyword evidence="9 10" id="KW-0472">Membrane</keyword>
<evidence type="ECO:0000256" key="7">
    <source>
        <dbReference type="ARBA" id="ARBA00022989"/>
    </source>
</evidence>
<evidence type="ECO:0000256" key="1">
    <source>
        <dbReference type="ARBA" id="ARBA00004141"/>
    </source>
</evidence>
<dbReference type="InterPro" id="IPR059112">
    <property type="entry name" value="CysZ/EI24"/>
</dbReference>
<feature type="transmembrane region" description="Helical" evidence="10">
    <location>
        <begin position="76"/>
        <end position="105"/>
    </location>
</feature>
<dbReference type="NCBIfam" id="NF003433">
    <property type="entry name" value="PRK04949.1"/>
    <property type="match status" value="1"/>
</dbReference>
<keyword evidence="7 10" id="KW-1133">Transmembrane helix</keyword>
<protein>
    <submittedName>
        <fullName evidence="11">Sulfate transporter CysZ</fullName>
    </submittedName>
</protein>
<evidence type="ECO:0000256" key="4">
    <source>
        <dbReference type="ARBA" id="ARBA00022519"/>
    </source>
</evidence>
<evidence type="ECO:0000256" key="2">
    <source>
        <dbReference type="ARBA" id="ARBA00022448"/>
    </source>
</evidence>
<feature type="transmembrane region" description="Helical" evidence="10">
    <location>
        <begin position="146"/>
        <end position="162"/>
    </location>
</feature>
<dbReference type="InterPro" id="IPR050480">
    <property type="entry name" value="CysZ-like"/>
</dbReference>
<dbReference type="PANTHER" id="PTHR37468:SF1">
    <property type="entry name" value="SULFATE TRANSPORTER CYSZ"/>
    <property type="match status" value="1"/>
</dbReference>
<feature type="transmembrane region" description="Helical" evidence="10">
    <location>
        <begin position="168"/>
        <end position="191"/>
    </location>
</feature>
<dbReference type="GO" id="GO:0009675">
    <property type="term" value="F:high-affinity sulfate:proton symporter activity"/>
    <property type="evidence" value="ECO:0007669"/>
    <property type="project" value="TreeGrafter"/>
</dbReference>
<dbReference type="Pfam" id="PF07264">
    <property type="entry name" value="EI24"/>
    <property type="match status" value="1"/>
</dbReference>
<evidence type="ECO:0000256" key="3">
    <source>
        <dbReference type="ARBA" id="ARBA00022475"/>
    </source>
</evidence>
<keyword evidence="5" id="KW-0028">Amino-acid biosynthesis</keyword>
<accession>A0A1X0XW62</accession>
<organism evidence="11 12">
    <name type="scientific">Geothermobacter hydrogeniphilus</name>
    <dbReference type="NCBI Taxonomy" id="1969733"/>
    <lineage>
        <taxon>Bacteria</taxon>
        <taxon>Pseudomonadati</taxon>
        <taxon>Thermodesulfobacteriota</taxon>
        <taxon>Desulfuromonadia</taxon>
        <taxon>Desulfuromonadales</taxon>
        <taxon>Geothermobacteraceae</taxon>
        <taxon>Geothermobacter</taxon>
    </lineage>
</organism>
<keyword evidence="3" id="KW-1003">Cell membrane</keyword>
<dbReference type="GO" id="GO:0000103">
    <property type="term" value="P:sulfate assimilation"/>
    <property type="evidence" value="ECO:0007669"/>
    <property type="project" value="TreeGrafter"/>
</dbReference>
<keyword evidence="12" id="KW-1185">Reference proteome</keyword>
<evidence type="ECO:0000256" key="10">
    <source>
        <dbReference type="SAM" id="Phobius"/>
    </source>
</evidence>
<name>A0A1X0XW62_9BACT</name>
<feature type="transmembrane region" description="Helical" evidence="10">
    <location>
        <begin position="33"/>
        <end position="56"/>
    </location>
</feature>
<dbReference type="OrthoDB" id="5401552at2"/>
<dbReference type="GO" id="GO:0019344">
    <property type="term" value="P:cysteine biosynthetic process"/>
    <property type="evidence" value="ECO:0007669"/>
    <property type="project" value="TreeGrafter"/>
</dbReference>
<keyword evidence="8" id="KW-0764">Sulfate transport</keyword>
<comment type="caution">
    <text evidence="11">The sequence shown here is derived from an EMBL/GenBank/DDBJ whole genome shotgun (WGS) entry which is preliminary data.</text>
</comment>
<keyword evidence="2" id="KW-0813">Transport</keyword>
<comment type="subcellular location">
    <subcellularLocation>
        <location evidence="1">Membrane</location>
        <topology evidence="1">Multi-pass membrane protein</topology>
    </subcellularLocation>
</comment>
<evidence type="ECO:0000256" key="9">
    <source>
        <dbReference type="ARBA" id="ARBA00023136"/>
    </source>
</evidence>
<evidence type="ECO:0000256" key="6">
    <source>
        <dbReference type="ARBA" id="ARBA00022692"/>
    </source>
</evidence>
<proteinExistence type="predicted"/>
<feature type="transmembrane region" description="Helical" evidence="10">
    <location>
        <begin position="212"/>
        <end position="237"/>
    </location>
</feature>
<dbReference type="Proteomes" id="UP000193136">
    <property type="component" value="Unassembled WGS sequence"/>
</dbReference>
<dbReference type="STRING" id="1969733.B5V00_14330"/>
<gene>
    <name evidence="11" type="ORF">B5V00_14330</name>
</gene>